<organism evidence="1 2">
    <name type="scientific">Mycena alexandri</name>
    <dbReference type="NCBI Taxonomy" id="1745969"/>
    <lineage>
        <taxon>Eukaryota</taxon>
        <taxon>Fungi</taxon>
        <taxon>Dikarya</taxon>
        <taxon>Basidiomycota</taxon>
        <taxon>Agaricomycotina</taxon>
        <taxon>Agaricomycetes</taxon>
        <taxon>Agaricomycetidae</taxon>
        <taxon>Agaricales</taxon>
        <taxon>Marasmiineae</taxon>
        <taxon>Mycenaceae</taxon>
        <taxon>Mycena</taxon>
    </lineage>
</organism>
<reference evidence="1" key="1">
    <citation type="submission" date="2023-03" db="EMBL/GenBank/DDBJ databases">
        <title>Massive genome expansion in bonnet fungi (Mycena s.s.) driven by repeated elements and novel gene families across ecological guilds.</title>
        <authorList>
            <consortium name="Lawrence Berkeley National Laboratory"/>
            <person name="Harder C.B."/>
            <person name="Miyauchi S."/>
            <person name="Viragh M."/>
            <person name="Kuo A."/>
            <person name="Thoen E."/>
            <person name="Andreopoulos B."/>
            <person name="Lu D."/>
            <person name="Skrede I."/>
            <person name="Drula E."/>
            <person name="Henrissat B."/>
            <person name="Morin E."/>
            <person name="Kohler A."/>
            <person name="Barry K."/>
            <person name="LaButti K."/>
            <person name="Morin E."/>
            <person name="Salamov A."/>
            <person name="Lipzen A."/>
            <person name="Mereny Z."/>
            <person name="Hegedus B."/>
            <person name="Baldrian P."/>
            <person name="Stursova M."/>
            <person name="Weitz H."/>
            <person name="Taylor A."/>
            <person name="Grigoriev I.V."/>
            <person name="Nagy L.G."/>
            <person name="Martin F."/>
            <person name="Kauserud H."/>
        </authorList>
    </citation>
    <scope>NUCLEOTIDE SEQUENCE</scope>
    <source>
        <strain evidence="1">CBHHK200</strain>
    </source>
</reference>
<dbReference type="AlphaFoldDB" id="A0AAD6S0T6"/>
<accession>A0AAD6S0T6</accession>
<evidence type="ECO:0000313" key="1">
    <source>
        <dbReference type="EMBL" id="KAJ7018840.1"/>
    </source>
</evidence>
<name>A0AAD6S0T6_9AGAR</name>
<sequence length="295" mass="33228">GFRVVKWDGYTPHPIIDRNSRIIAVLVGQPDHQEYRAAANLAFEAIRDAGRNTHFPAAMRKHRRGLFAAVNVGLSYGKGQSIPCWLNNKEYTGLVEGLLANTNIERMAAFADAAFALWAPRLYQYYRVHDAGLRLHHSHLRRPFKTSVFFCVAFNFGRNVWTFKHRDVLNLAFGWCAVHALGRYNATLGGHLVLWDLKLVIKFPHGALILLPSATIAHSNIPVQEGEERVSFTQFSAGGIFRYVDNGCNTVEGFEQADPKEYEQVMARMASRWQEGLNLLSTVDELVTPEESISS</sequence>
<protein>
    <submittedName>
        <fullName evidence="1">Uncharacterized protein</fullName>
    </submittedName>
</protein>
<comment type="caution">
    <text evidence="1">The sequence shown here is derived from an EMBL/GenBank/DDBJ whole genome shotgun (WGS) entry which is preliminary data.</text>
</comment>
<evidence type="ECO:0000313" key="2">
    <source>
        <dbReference type="Proteomes" id="UP001218188"/>
    </source>
</evidence>
<gene>
    <name evidence="1" type="ORF">C8F04DRAFT_976580</name>
</gene>
<dbReference type="EMBL" id="JARJCM010000320">
    <property type="protein sequence ID" value="KAJ7018840.1"/>
    <property type="molecule type" value="Genomic_DNA"/>
</dbReference>
<dbReference type="Gene3D" id="3.60.130.30">
    <property type="match status" value="1"/>
</dbReference>
<keyword evidence="2" id="KW-1185">Reference proteome</keyword>
<dbReference type="Proteomes" id="UP001218188">
    <property type="component" value="Unassembled WGS sequence"/>
</dbReference>
<feature type="non-terminal residue" evidence="1">
    <location>
        <position position="1"/>
    </location>
</feature>
<proteinExistence type="predicted"/>